<dbReference type="PANTHER" id="PTHR24243">
    <property type="entry name" value="G-PROTEIN COUPLED RECEPTOR"/>
    <property type="match status" value="1"/>
</dbReference>
<dbReference type="RefSeq" id="XP_013418065.1">
    <property type="nucleotide sequence ID" value="XM_013562611.2"/>
</dbReference>
<dbReference type="RefSeq" id="XP_013388407.1">
    <property type="nucleotide sequence ID" value="XM_013532953.1"/>
</dbReference>
<dbReference type="GeneID" id="106179100"/>
<dbReference type="RefSeq" id="XP_013418066.1">
    <property type="nucleotide sequence ID" value="XM_013562612.1"/>
</dbReference>
<keyword evidence="4" id="KW-0297">G-protein coupled receptor</keyword>
<sequence>MDVAYNFTGWNMSLPVNVSEAGMVPIDNRTDDFFGSNQTWSINNVTNGSDITPDPNGSVSRSEIDIYQVHLPLKITLEQWVPIVYYIFGLSGNFLAFIVWIQRRMQHSSGCYLAALALSDLCFLLLHMLYEIHYIWGHKVFNANGACQIFAIVFMWTQHMSPMFVLAFTIERYLAVCHPFKRDKICTKSLAIKVIVSITVVCLLIDGMQGYFWTYVSKADDCDVRGETLIGGVGSVWSVWSWVTEILIFAVVPLLVLIFNILVIHEARKLSENEKIQLQSRKGRRTSTTTFMLLAVSFFLIFTTLPVTIVYNLYAVFQQGDPTLSDEEIHLDQKWQAHLKYTAIKTLVQYFGMAHYACNFYIYCITGKMFRKELVLIFKRVFRIQIPVSRRGTFNSSLRTHSTGFSLRSGALRASERSIRSNKSNGSIKPNGPENTTLL</sequence>
<dbReference type="Proteomes" id="UP000085678">
    <property type="component" value="Unplaced"/>
</dbReference>
<dbReference type="AlphaFoldDB" id="A0A1S3HS84"/>
<evidence type="ECO:0000313" key="16">
    <source>
        <dbReference type="RefSeq" id="XP_013388398.1"/>
    </source>
</evidence>
<evidence type="ECO:0000313" key="38">
    <source>
        <dbReference type="RefSeq" id="XP_013418078.1"/>
    </source>
</evidence>
<name>A0A1S3HS84_LINAN</name>
<dbReference type="RefSeq" id="XP_013418073.1">
    <property type="nucleotide sequence ID" value="XM_013562619.1"/>
</dbReference>
<dbReference type="KEGG" id="lak:106179100"/>
<dbReference type="PRINTS" id="PR00237">
    <property type="entry name" value="GPCRRHODOPSN"/>
</dbReference>
<dbReference type="STRING" id="7574.A0A1S3HS84"/>
<dbReference type="RefSeq" id="XP_013388403.1">
    <property type="nucleotide sequence ID" value="XM_013532949.1"/>
</dbReference>
<keyword evidence="5 9" id="KW-0472">Membrane</keyword>
<evidence type="ECO:0000256" key="4">
    <source>
        <dbReference type="ARBA" id="ARBA00023040"/>
    </source>
</evidence>
<evidence type="ECO:0000313" key="17">
    <source>
        <dbReference type="RefSeq" id="XP_013388399.1"/>
    </source>
</evidence>
<evidence type="ECO:0000256" key="6">
    <source>
        <dbReference type="ARBA" id="ARBA00023170"/>
    </source>
</evidence>
<dbReference type="RefSeq" id="XP_013388405.1">
    <property type="nucleotide sequence ID" value="XM_013532951.2"/>
</dbReference>
<protein>
    <submittedName>
        <fullName evidence="12 13">Probable G-protein coupled receptor 139 isoform X1</fullName>
    </submittedName>
</protein>
<evidence type="ECO:0000256" key="5">
    <source>
        <dbReference type="ARBA" id="ARBA00023136"/>
    </source>
</evidence>
<dbReference type="KEGG" id="lak:106157323"/>
<organism evidence="11 23">
    <name type="scientific">Lingula anatina</name>
    <name type="common">Brachiopod</name>
    <name type="synonym">Lingula unguis</name>
    <dbReference type="NCBI Taxonomy" id="7574"/>
    <lineage>
        <taxon>Eukaryota</taxon>
        <taxon>Metazoa</taxon>
        <taxon>Spiralia</taxon>
        <taxon>Lophotrochozoa</taxon>
        <taxon>Brachiopoda</taxon>
        <taxon>Linguliformea</taxon>
        <taxon>Lingulata</taxon>
        <taxon>Lingulida</taxon>
        <taxon>Linguloidea</taxon>
        <taxon>Lingulidae</taxon>
        <taxon>Lingula</taxon>
    </lineage>
</organism>
<evidence type="ECO:0000313" key="37">
    <source>
        <dbReference type="RefSeq" id="XP_013418077.1"/>
    </source>
</evidence>
<evidence type="ECO:0000256" key="3">
    <source>
        <dbReference type="ARBA" id="ARBA00022989"/>
    </source>
</evidence>
<keyword evidence="3 9" id="KW-1133">Transmembrane helix</keyword>
<feature type="transmembrane region" description="Helical" evidence="9">
    <location>
        <begin position="148"/>
        <end position="170"/>
    </location>
</feature>
<evidence type="ECO:0000313" key="24">
    <source>
        <dbReference type="RefSeq" id="XP_013388407.1"/>
    </source>
</evidence>
<gene>
    <name evidence="12 13 14 15 16 17 18 19 20 21 22 23 24 25" type="primary">LOC106157323</name>
    <name evidence="26 27 28 29 30 31 32 33 34 35 36 37 38" type="synonym">LOC106179100</name>
</gene>
<dbReference type="CDD" id="cd14978">
    <property type="entry name" value="7tmA_FMRFamide_R-like"/>
    <property type="match status" value="1"/>
</dbReference>
<dbReference type="GO" id="GO:0004930">
    <property type="term" value="F:G protein-coupled receptor activity"/>
    <property type="evidence" value="ECO:0007669"/>
    <property type="project" value="UniProtKB-KW"/>
</dbReference>
<evidence type="ECO:0000313" key="34">
    <source>
        <dbReference type="RefSeq" id="XP_013418073.1"/>
    </source>
</evidence>
<feature type="domain" description="G-protein coupled receptors family 1 profile" evidence="10">
    <location>
        <begin position="92"/>
        <end position="363"/>
    </location>
</feature>
<proteinExistence type="predicted"/>
<evidence type="ECO:0000256" key="1">
    <source>
        <dbReference type="ARBA" id="ARBA00004141"/>
    </source>
</evidence>
<evidence type="ECO:0000313" key="18">
    <source>
        <dbReference type="RefSeq" id="XP_013388400.1"/>
    </source>
</evidence>
<dbReference type="RefSeq" id="XP_013388396.1">
    <property type="nucleotide sequence ID" value="XM_013532942.2"/>
</dbReference>
<evidence type="ECO:0000313" key="11">
    <source>
        <dbReference type="Proteomes" id="UP000085678"/>
    </source>
</evidence>
<dbReference type="RefSeq" id="XP_013388397.1">
    <property type="nucleotide sequence ID" value="XM_013532943.2"/>
</dbReference>
<evidence type="ECO:0000313" key="29">
    <source>
        <dbReference type="RefSeq" id="XP_013418068.1"/>
    </source>
</evidence>
<comment type="subcellular location">
    <subcellularLocation>
        <location evidence="1">Membrane</location>
        <topology evidence="1">Multi-pass membrane protein</topology>
    </subcellularLocation>
</comment>
<evidence type="ECO:0000313" key="28">
    <source>
        <dbReference type="RefSeq" id="XP_013418067.1"/>
    </source>
</evidence>
<evidence type="ECO:0000313" key="35">
    <source>
        <dbReference type="RefSeq" id="XP_013418074.1"/>
    </source>
</evidence>
<dbReference type="RefSeq" id="XP_013418078.1">
    <property type="nucleotide sequence ID" value="XM_013562624.2"/>
</dbReference>
<evidence type="ECO:0000313" key="13">
    <source>
        <dbReference type="RefSeq" id="XP_013388395.1"/>
    </source>
</evidence>
<keyword evidence="7" id="KW-0807">Transducer</keyword>
<accession>A0A1S3HS84</accession>
<dbReference type="Gene3D" id="1.20.1070.10">
    <property type="entry name" value="Rhodopsin 7-helix transmembrane proteins"/>
    <property type="match status" value="1"/>
</dbReference>
<evidence type="ECO:0000313" key="15">
    <source>
        <dbReference type="RefSeq" id="XP_013388397.1"/>
    </source>
</evidence>
<dbReference type="RefSeq" id="XP_013388404.1">
    <property type="nucleotide sequence ID" value="XM_013532950.2"/>
</dbReference>
<evidence type="ECO:0000256" key="8">
    <source>
        <dbReference type="SAM" id="MobiDB-lite"/>
    </source>
</evidence>
<keyword evidence="11" id="KW-1185">Reference proteome</keyword>
<dbReference type="SUPFAM" id="SSF81321">
    <property type="entry name" value="Family A G protein-coupled receptor-like"/>
    <property type="match status" value="1"/>
</dbReference>
<feature type="transmembrane region" description="Helical" evidence="9">
    <location>
        <begin position="347"/>
        <end position="370"/>
    </location>
</feature>
<feature type="region of interest" description="Disordered" evidence="8">
    <location>
        <begin position="416"/>
        <end position="439"/>
    </location>
</feature>
<dbReference type="RefSeq" id="XP_013418068.1">
    <property type="nucleotide sequence ID" value="XM_013562614.1"/>
</dbReference>
<evidence type="ECO:0000313" key="19">
    <source>
        <dbReference type="RefSeq" id="XP_013388402.1"/>
    </source>
</evidence>
<dbReference type="InterPro" id="IPR000276">
    <property type="entry name" value="GPCR_Rhodpsn"/>
</dbReference>
<evidence type="ECO:0000256" key="2">
    <source>
        <dbReference type="ARBA" id="ARBA00022692"/>
    </source>
</evidence>
<evidence type="ECO:0000313" key="30">
    <source>
        <dbReference type="RefSeq" id="XP_013418069.1"/>
    </source>
</evidence>
<evidence type="ECO:0000313" key="25">
    <source>
        <dbReference type="RefSeq" id="XP_013388408.1"/>
    </source>
</evidence>
<dbReference type="RefSeq" id="XP_013388399.1">
    <property type="nucleotide sequence ID" value="XM_013532945.2"/>
</dbReference>
<dbReference type="OrthoDB" id="9990906at2759"/>
<dbReference type="RefSeq" id="XP_013418069.1">
    <property type="nucleotide sequence ID" value="XM_013562615.2"/>
</dbReference>
<dbReference type="GeneID" id="106157323"/>
<dbReference type="PROSITE" id="PS50262">
    <property type="entry name" value="G_PROTEIN_RECEP_F1_2"/>
    <property type="match status" value="1"/>
</dbReference>
<dbReference type="RefSeq" id="XP_013388395.1">
    <property type="nucleotide sequence ID" value="XM_013532941.1"/>
</dbReference>
<evidence type="ECO:0000313" key="12">
    <source>
        <dbReference type="RefSeq" id="XP_013388392.1"/>
    </source>
</evidence>
<evidence type="ECO:0000313" key="32">
    <source>
        <dbReference type="RefSeq" id="XP_013418071.1"/>
    </source>
</evidence>
<dbReference type="RefSeq" id="XP_013388406.1">
    <property type="nucleotide sequence ID" value="XM_013532952.2"/>
</dbReference>
<dbReference type="Pfam" id="PF00001">
    <property type="entry name" value="7tm_1"/>
    <property type="match status" value="1"/>
</dbReference>
<evidence type="ECO:0000313" key="27">
    <source>
        <dbReference type="RefSeq" id="XP_013418066.1"/>
    </source>
</evidence>
<dbReference type="RefSeq" id="XP_013388400.1">
    <property type="nucleotide sequence ID" value="XM_013532946.2"/>
</dbReference>
<dbReference type="RefSeq" id="XP_013418072.1">
    <property type="nucleotide sequence ID" value="XM_013562618.1"/>
</dbReference>
<dbReference type="InterPro" id="IPR017452">
    <property type="entry name" value="GPCR_Rhodpsn_7TM"/>
</dbReference>
<feature type="compositionally biased region" description="Polar residues" evidence="8">
    <location>
        <begin position="421"/>
        <end position="439"/>
    </location>
</feature>
<dbReference type="RefSeq" id="XP_013418075.1">
    <property type="nucleotide sequence ID" value="XM_013562621.2"/>
</dbReference>
<dbReference type="PANTHER" id="PTHR24243:SF233">
    <property type="entry name" value="THYROTROPIN-RELEASING HORMONE RECEPTOR"/>
    <property type="match status" value="1"/>
</dbReference>
<evidence type="ECO:0000259" key="10">
    <source>
        <dbReference type="PROSITE" id="PS50262"/>
    </source>
</evidence>
<evidence type="ECO:0000313" key="21">
    <source>
        <dbReference type="RefSeq" id="XP_013388404.1"/>
    </source>
</evidence>
<evidence type="ECO:0000313" key="26">
    <source>
        <dbReference type="RefSeq" id="XP_013418065.1"/>
    </source>
</evidence>
<feature type="transmembrane region" description="Helical" evidence="9">
    <location>
        <begin position="190"/>
        <end position="212"/>
    </location>
</feature>
<evidence type="ECO:0000256" key="9">
    <source>
        <dbReference type="SAM" id="Phobius"/>
    </source>
</evidence>
<feature type="transmembrane region" description="Helical" evidence="9">
    <location>
        <begin position="113"/>
        <end position="136"/>
    </location>
</feature>
<feature type="transmembrane region" description="Helical" evidence="9">
    <location>
        <begin position="239"/>
        <end position="263"/>
    </location>
</feature>
<evidence type="ECO:0000313" key="14">
    <source>
        <dbReference type="RefSeq" id="XP_013388396.1"/>
    </source>
</evidence>
<evidence type="ECO:0000256" key="7">
    <source>
        <dbReference type="ARBA" id="ARBA00023224"/>
    </source>
</evidence>
<feature type="transmembrane region" description="Helical" evidence="9">
    <location>
        <begin position="83"/>
        <end position="101"/>
    </location>
</feature>
<keyword evidence="2 9" id="KW-0812">Transmembrane</keyword>
<dbReference type="RefSeq" id="XP_013418067.1">
    <property type="nucleotide sequence ID" value="XM_013562613.1"/>
</dbReference>
<reference evidence="12 13" key="1">
    <citation type="submission" date="2025-04" db="UniProtKB">
        <authorList>
            <consortium name="RefSeq"/>
        </authorList>
    </citation>
    <scope>IDENTIFICATION</scope>
    <source>
        <tissue evidence="12 13">Gonads</tissue>
    </source>
</reference>
<dbReference type="RefSeq" id="XP_013388398.1">
    <property type="nucleotide sequence ID" value="XM_013532944.1"/>
</dbReference>
<evidence type="ECO:0000313" key="31">
    <source>
        <dbReference type="RefSeq" id="XP_013418070.1"/>
    </source>
</evidence>
<evidence type="ECO:0000313" key="22">
    <source>
        <dbReference type="RefSeq" id="XP_013388405.1"/>
    </source>
</evidence>
<feature type="transmembrane region" description="Helical" evidence="9">
    <location>
        <begin position="291"/>
        <end position="314"/>
    </location>
</feature>
<evidence type="ECO:0000313" key="36">
    <source>
        <dbReference type="RefSeq" id="XP_013418075.1"/>
    </source>
</evidence>
<evidence type="ECO:0000313" key="20">
    <source>
        <dbReference type="RefSeq" id="XP_013388403.1"/>
    </source>
</evidence>
<evidence type="ECO:0000313" key="23">
    <source>
        <dbReference type="RefSeq" id="XP_013388406.1"/>
    </source>
</evidence>
<dbReference type="RefSeq" id="XP_013418070.1">
    <property type="nucleotide sequence ID" value="XM_013562616.2"/>
</dbReference>
<dbReference type="RefSeq" id="XP_013418077.1">
    <property type="nucleotide sequence ID" value="XM_013562623.2"/>
</dbReference>
<dbReference type="RefSeq" id="XP_013418071.1">
    <property type="nucleotide sequence ID" value="XM_013562617.1"/>
</dbReference>
<evidence type="ECO:0000313" key="33">
    <source>
        <dbReference type="RefSeq" id="XP_013418072.1"/>
    </source>
</evidence>
<dbReference type="RefSeq" id="XP_013388392.1">
    <property type="nucleotide sequence ID" value="XM_013532938.1"/>
</dbReference>
<dbReference type="RefSeq" id="XP_013388408.1">
    <property type="nucleotide sequence ID" value="XM_013532954.2"/>
</dbReference>
<dbReference type="RefSeq" id="XP_013418074.1">
    <property type="nucleotide sequence ID" value="XM_013562620.2"/>
</dbReference>
<keyword evidence="6 12" id="KW-0675">Receptor</keyword>
<dbReference type="GO" id="GO:0005886">
    <property type="term" value="C:plasma membrane"/>
    <property type="evidence" value="ECO:0007669"/>
    <property type="project" value="TreeGrafter"/>
</dbReference>
<dbReference type="RefSeq" id="XP_013388402.1">
    <property type="nucleotide sequence ID" value="XM_013532948.2"/>
</dbReference>